<keyword evidence="2" id="KW-1185">Reference proteome</keyword>
<protein>
    <submittedName>
        <fullName evidence="1">Uncharacterized protein</fullName>
    </submittedName>
</protein>
<reference evidence="2" key="1">
    <citation type="journal article" date="2019" name="Int. J. Syst. Evol. Microbiol.">
        <title>The Global Catalogue of Microorganisms (GCM) 10K type strain sequencing project: providing services to taxonomists for standard genome sequencing and annotation.</title>
        <authorList>
            <consortium name="The Broad Institute Genomics Platform"/>
            <consortium name="The Broad Institute Genome Sequencing Center for Infectious Disease"/>
            <person name="Wu L."/>
            <person name="Ma J."/>
        </authorList>
    </citation>
    <scope>NUCLEOTIDE SEQUENCE [LARGE SCALE GENOMIC DNA]</scope>
    <source>
        <strain evidence="2">JCM 3272</strain>
    </source>
</reference>
<name>A0ABP5T4R4_9ACTN</name>
<evidence type="ECO:0000313" key="1">
    <source>
        <dbReference type="EMBL" id="GAA2345546.1"/>
    </source>
</evidence>
<sequence length="71" mass="7784">MSLSLAADRDFTSWAQEVRDSGCGTGPHSQAYYDSAQQQSRNTADAKGVFLETWNPVAARYGLRARSSNDI</sequence>
<dbReference type="RefSeq" id="WP_344613143.1">
    <property type="nucleotide sequence ID" value="NZ_BAAARV010000025.1"/>
</dbReference>
<dbReference type="Proteomes" id="UP001501444">
    <property type="component" value="Unassembled WGS sequence"/>
</dbReference>
<accession>A0ABP5T4R4</accession>
<gene>
    <name evidence="1" type="ORF">GCM10010170_031770</name>
</gene>
<organism evidence="1 2">
    <name type="scientific">Dactylosporangium salmoneum</name>
    <dbReference type="NCBI Taxonomy" id="53361"/>
    <lineage>
        <taxon>Bacteria</taxon>
        <taxon>Bacillati</taxon>
        <taxon>Actinomycetota</taxon>
        <taxon>Actinomycetes</taxon>
        <taxon>Micromonosporales</taxon>
        <taxon>Micromonosporaceae</taxon>
        <taxon>Dactylosporangium</taxon>
    </lineage>
</organism>
<evidence type="ECO:0000313" key="2">
    <source>
        <dbReference type="Proteomes" id="UP001501444"/>
    </source>
</evidence>
<comment type="caution">
    <text evidence="1">The sequence shown here is derived from an EMBL/GenBank/DDBJ whole genome shotgun (WGS) entry which is preliminary data.</text>
</comment>
<dbReference type="EMBL" id="BAAARV010000025">
    <property type="protein sequence ID" value="GAA2345546.1"/>
    <property type="molecule type" value="Genomic_DNA"/>
</dbReference>
<proteinExistence type="predicted"/>